<keyword evidence="11" id="KW-1185">Reference proteome</keyword>
<evidence type="ECO:0000256" key="2">
    <source>
        <dbReference type="ARBA" id="ARBA00022448"/>
    </source>
</evidence>
<evidence type="ECO:0000256" key="5">
    <source>
        <dbReference type="ARBA" id="ARBA00022970"/>
    </source>
</evidence>
<dbReference type="GO" id="GO:0022857">
    <property type="term" value="F:transmembrane transporter activity"/>
    <property type="evidence" value="ECO:0007669"/>
    <property type="project" value="InterPro"/>
</dbReference>
<feature type="transmembrane region" description="Helical" evidence="9">
    <location>
        <begin position="198"/>
        <end position="227"/>
    </location>
</feature>
<keyword evidence="3" id="KW-1003">Cell membrane</keyword>
<dbReference type="EMBL" id="FWFR01000003">
    <property type="protein sequence ID" value="SLN72831.1"/>
    <property type="molecule type" value="Genomic_DNA"/>
</dbReference>
<keyword evidence="4 9" id="KW-0812">Transmembrane</keyword>
<comment type="subcellular location">
    <subcellularLocation>
        <location evidence="1">Cell membrane</location>
        <topology evidence="1">Multi-pass membrane protein</topology>
    </subcellularLocation>
</comment>
<dbReference type="PANTHER" id="PTHR11795:SF445">
    <property type="entry name" value="AMINO ACID ABC TRANSPORTER PERMEASE PROTEIN"/>
    <property type="match status" value="1"/>
</dbReference>
<evidence type="ECO:0000256" key="6">
    <source>
        <dbReference type="ARBA" id="ARBA00022989"/>
    </source>
</evidence>
<evidence type="ECO:0000256" key="1">
    <source>
        <dbReference type="ARBA" id="ARBA00004651"/>
    </source>
</evidence>
<dbReference type="AlphaFoldDB" id="A0A1Y5TU71"/>
<comment type="similarity">
    <text evidence="8">Belongs to the binding-protein-dependent transport system permease family. LivHM subfamily.</text>
</comment>
<gene>
    <name evidence="10" type="primary">livH_18</name>
    <name evidence="10" type="ORF">OCH7691_03517</name>
</gene>
<dbReference type="PANTHER" id="PTHR11795">
    <property type="entry name" value="BRANCHED-CHAIN AMINO ACID TRANSPORT SYSTEM PERMEASE PROTEIN LIVH"/>
    <property type="match status" value="1"/>
</dbReference>
<feature type="transmembrane region" description="Helical" evidence="9">
    <location>
        <begin position="286"/>
        <end position="306"/>
    </location>
</feature>
<evidence type="ECO:0000256" key="8">
    <source>
        <dbReference type="ARBA" id="ARBA00037998"/>
    </source>
</evidence>
<keyword evidence="2" id="KW-0813">Transport</keyword>
<dbReference type="OrthoDB" id="9778908at2"/>
<organism evidence="10 11">
    <name type="scientific">Oceanibacterium hippocampi</name>
    <dbReference type="NCBI Taxonomy" id="745714"/>
    <lineage>
        <taxon>Bacteria</taxon>
        <taxon>Pseudomonadati</taxon>
        <taxon>Pseudomonadota</taxon>
        <taxon>Alphaproteobacteria</taxon>
        <taxon>Sneathiellales</taxon>
        <taxon>Sneathiellaceae</taxon>
        <taxon>Oceanibacterium</taxon>
    </lineage>
</organism>
<evidence type="ECO:0000256" key="3">
    <source>
        <dbReference type="ARBA" id="ARBA00022475"/>
    </source>
</evidence>
<accession>A0A1Y5TU71</accession>
<keyword evidence="7 9" id="KW-0472">Membrane</keyword>
<dbReference type="GO" id="GO:0006865">
    <property type="term" value="P:amino acid transport"/>
    <property type="evidence" value="ECO:0007669"/>
    <property type="project" value="UniProtKB-KW"/>
</dbReference>
<name>A0A1Y5TU71_9PROT</name>
<dbReference type="InParanoid" id="A0A1Y5TU71"/>
<dbReference type="Pfam" id="PF02653">
    <property type="entry name" value="BPD_transp_2"/>
    <property type="match status" value="1"/>
</dbReference>
<dbReference type="InterPro" id="IPR052157">
    <property type="entry name" value="BCAA_transport_permease"/>
</dbReference>
<feature type="transmembrane region" description="Helical" evidence="9">
    <location>
        <begin position="144"/>
        <end position="164"/>
    </location>
</feature>
<sequence length="442" mass="45323">MTVGPVALAAFVAIAALLGGCGPRFDSQQADLCEAVLPAIEDSGALPQVVARASLERPAGSIEIRYRLAGGDQLFWLRCRFEGTGFDRDRLVLAAVESERHGALDDISLHFLKRFWLGAFRGGDAVASDSMDIGAQLAYAAQQLINASSLAAVYALLALAYALIHQVIGRFNLAFGEFAMMGAFTAFVAITLANGAGLVLPVVLLLSAVAAGLFGGHVGIAVNATVFAPLARSRSQAPLIATIGLAIAIPEAVRIVTGADEHWVQSVYGDSLRIASLGSFDVTVTARQLLLVGVAIGLIAAVLLGLRGSAFGRAHRAVSDDPGMAALCGIDTAATIRQSFALASALAGIAGFIHLVHYGGIGFASGTMLGFKALVAAIVGGLGSPAGAIAGALFVALLETGWAAYFDIAYREVAVFALLALALVIRPDGLLGPRPPVVGPNG</sequence>
<protein>
    <submittedName>
        <fullName evidence="10">High-affinity branched-chain amino acid transport system permease protein LivH</fullName>
    </submittedName>
</protein>
<dbReference type="Proteomes" id="UP000193200">
    <property type="component" value="Unassembled WGS sequence"/>
</dbReference>
<evidence type="ECO:0000256" key="7">
    <source>
        <dbReference type="ARBA" id="ARBA00023136"/>
    </source>
</evidence>
<keyword evidence="5" id="KW-0029">Amino-acid transport</keyword>
<proteinExistence type="inferred from homology"/>
<dbReference type="RefSeq" id="WP_085884852.1">
    <property type="nucleotide sequence ID" value="NZ_FWFR01000003.1"/>
</dbReference>
<dbReference type="CDD" id="cd06582">
    <property type="entry name" value="TM_PBP1_LivH_like"/>
    <property type="match status" value="1"/>
</dbReference>
<evidence type="ECO:0000256" key="4">
    <source>
        <dbReference type="ARBA" id="ARBA00022692"/>
    </source>
</evidence>
<feature type="transmembrane region" description="Helical" evidence="9">
    <location>
        <begin position="171"/>
        <end position="192"/>
    </location>
</feature>
<reference evidence="10 11" key="1">
    <citation type="submission" date="2017-03" db="EMBL/GenBank/DDBJ databases">
        <authorList>
            <person name="Afonso C.L."/>
            <person name="Miller P.J."/>
            <person name="Scott M.A."/>
            <person name="Spackman E."/>
            <person name="Goraichik I."/>
            <person name="Dimitrov K.M."/>
            <person name="Suarez D.L."/>
            <person name="Swayne D.E."/>
        </authorList>
    </citation>
    <scope>NUCLEOTIDE SEQUENCE [LARGE SCALE GENOMIC DNA]</scope>
    <source>
        <strain evidence="10 11">CECT 7691</strain>
    </source>
</reference>
<evidence type="ECO:0000313" key="11">
    <source>
        <dbReference type="Proteomes" id="UP000193200"/>
    </source>
</evidence>
<keyword evidence="6 9" id="KW-1133">Transmembrane helix</keyword>
<feature type="transmembrane region" description="Helical" evidence="9">
    <location>
        <begin position="340"/>
        <end position="361"/>
    </location>
</feature>
<evidence type="ECO:0000256" key="9">
    <source>
        <dbReference type="SAM" id="Phobius"/>
    </source>
</evidence>
<feature type="transmembrane region" description="Helical" evidence="9">
    <location>
        <begin position="373"/>
        <end position="396"/>
    </location>
</feature>
<feature type="transmembrane region" description="Helical" evidence="9">
    <location>
        <begin position="408"/>
        <end position="425"/>
    </location>
</feature>
<evidence type="ECO:0000313" key="10">
    <source>
        <dbReference type="EMBL" id="SLN72831.1"/>
    </source>
</evidence>
<dbReference type="InterPro" id="IPR001851">
    <property type="entry name" value="ABC_transp_permease"/>
</dbReference>
<dbReference type="GO" id="GO:0005886">
    <property type="term" value="C:plasma membrane"/>
    <property type="evidence" value="ECO:0007669"/>
    <property type="project" value="UniProtKB-SubCell"/>
</dbReference>